<proteinExistence type="predicted"/>
<protein>
    <submittedName>
        <fullName evidence="2">Uncharacterized protein</fullName>
    </submittedName>
</protein>
<dbReference type="EMBL" id="CP144751">
    <property type="protein sequence ID" value="WVZ85264.1"/>
    <property type="molecule type" value="Genomic_DNA"/>
</dbReference>
<gene>
    <name evidence="2" type="ORF">U9M48_032211</name>
</gene>
<evidence type="ECO:0000313" key="3">
    <source>
        <dbReference type="Proteomes" id="UP001341281"/>
    </source>
</evidence>
<sequence>MEEGHIMYYDAAPGPGTAEEGGGELEAVARDLVKLCALAIHGSATAGAEPDEGLGVQDEEGGPESEGCHETMKALKEAAAGGDGDAPRKNLRLHELITDAF</sequence>
<evidence type="ECO:0000313" key="2">
    <source>
        <dbReference type="EMBL" id="WVZ85264.1"/>
    </source>
</evidence>
<dbReference type="AlphaFoldDB" id="A0AAQ3U5G5"/>
<feature type="region of interest" description="Disordered" evidence="1">
    <location>
        <begin position="1"/>
        <end position="22"/>
    </location>
</feature>
<keyword evidence="3" id="KW-1185">Reference proteome</keyword>
<feature type="compositionally biased region" description="Acidic residues" evidence="1">
    <location>
        <begin position="49"/>
        <end position="63"/>
    </location>
</feature>
<organism evidence="2 3">
    <name type="scientific">Paspalum notatum var. saurae</name>
    <dbReference type="NCBI Taxonomy" id="547442"/>
    <lineage>
        <taxon>Eukaryota</taxon>
        <taxon>Viridiplantae</taxon>
        <taxon>Streptophyta</taxon>
        <taxon>Embryophyta</taxon>
        <taxon>Tracheophyta</taxon>
        <taxon>Spermatophyta</taxon>
        <taxon>Magnoliopsida</taxon>
        <taxon>Liliopsida</taxon>
        <taxon>Poales</taxon>
        <taxon>Poaceae</taxon>
        <taxon>PACMAD clade</taxon>
        <taxon>Panicoideae</taxon>
        <taxon>Andropogonodae</taxon>
        <taxon>Paspaleae</taxon>
        <taxon>Paspalinae</taxon>
        <taxon>Paspalum</taxon>
    </lineage>
</organism>
<feature type="region of interest" description="Disordered" evidence="1">
    <location>
        <begin position="46"/>
        <end position="69"/>
    </location>
</feature>
<dbReference type="Proteomes" id="UP001341281">
    <property type="component" value="Chromosome 07"/>
</dbReference>
<reference evidence="2 3" key="1">
    <citation type="submission" date="2024-02" db="EMBL/GenBank/DDBJ databases">
        <title>High-quality chromosome-scale genome assembly of Pensacola bahiagrass (Paspalum notatum Flugge var. saurae).</title>
        <authorList>
            <person name="Vega J.M."/>
            <person name="Podio M."/>
            <person name="Orjuela J."/>
            <person name="Siena L.A."/>
            <person name="Pessino S.C."/>
            <person name="Combes M.C."/>
            <person name="Mariac C."/>
            <person name="Albertini E."/>
            <person name="Pupilli F."/>
            <person name="Ortiz J.P.A."/>
            <person name="Leblanc O."/>
        </authorList>
    </citation>
    <scope>NUCLEOTIDE SEQUENCE [LARGE SCALE GENOMIC DNA]</scope>
    <source>
        <strain evidence="2">R1</strain>
        <tissue evidence="2">Leaf</tissue>
    </source>
</reference>
<name>A0AAQ3U5G5_PASNO</name>
<evidence type="ECO:0000256" key="1">
    <source>
        <dbReference type="SAM" id="MobiDB-lite"/>
    </source>
</evidence>
<accession>A0AAQ3U5G5</accession>